<sequence>MMVKQTTLDPSQNRDPAVAKRDLDTAVGKVSSASKGFPDPGGSVAKESYAEPVDELGKVSEDQIEDAAKSDTFTKLIT</sequence>
<name>A0A8H6G3K6_9LECA</name>
<dbReference type="Proteomes" id="UP000578531">
    <property type="component" value="Unassembled WGS sequence"/>
</dbReference>
<dbReference type="EMBL" id="JACCJC010000005">
    <property type="protein sequence ID" value="KAF6239759.1"/>
    <property type="molecule type" value="Genomic_DNA"/>
</dbReference>
<evidence type="ECO:0000256" key="1">
    <source>
        <dbReference type="SAM" id="MobiDB-lite"/>
    </source>
</evidence>
<keyword evidence="3" id="KW-1185">Reference proteome</keyword>
<dbReference type="AlphaFoldDB" id="A0A8H6G3K6"/>
<proteinExistence type="predicted"/>
<dbReference type="GeneID" id="59283979"/>
<dbReference type="RefSeq" id="XP_037169034.1">
    <property type="nucleotide sequence ID" value="XM_037304239.1"/>
</dbReference>
<feature type="region of interest" description="Disordered" evidence="1">
    <location>
        <begin position="1"/>
        <end position="49"/>
    </location>
</feature>
<organism evidence="2 3">
    <name type="scientific">Letharia columbiana</name>
    <dbReference type="NCBI Taxonomy" id="112416"/>
    <lineage>
        <taxon>Eukaryota</taxon>
        <taxon>Fungi</taxon>
        <taxon>Dikarya</taxon>
        <taxon>Ascomycota</taxon>
        <taxon>Pezizomycotina</taxon>
        <taxon>Lecanoromycetes</taxon>
        <taxon>OSLEUM clade</taxon>
        <taxon>Lecanoromycetidae</taxon>
        <taxon>Lecanorales</taxon>
        <taxon>Lecanorineae</taxon>
        <taxon>Parmeliaceae</taxon>
        <taxon>Letharia</taxon>
    </lineage>
</organism>
<feature type="compositionally biased region" description="Polar residues" evidence="1">
    <location>
        <begin position="1"/>
        <end position="14"/>
    </location>
</feature>
<comment type="caution">
    <text evidence="2">The sequence shown here is derived from an EMBL/GenBank/DDBJ whole genome shotgun (WGS) entry which is preliminary data.</text>
</comment>
<gene>
    <name evidence="2" type="ORF">HO173_002305</name>
</gene>
<evidence type="ECO:0000313" key="3">
    <source>
        <dbReference type="Proteomes" id="UP000578531"/>
    </source>
</evidence>
<protein>
    <submittedName>
        <fullName evidence="2">Uncharacterized protein</fullName>
    </submittedName>
</protein>
<accession>A0A8H6G3K6</accession>
<reference evidence="2 3" key="1">
    <citation type="journal article" date="2020" name="Genomics">
        <title>Complete, high-quality genomes from long-read metagenomic sequencing of two wolf lichen thalli reveals enigmatic genome architecture.</title>
        <authorList>
            <person name="McKenzie S.K."/>
            <person name="Walston R.F."/>
            <person name="Allen J.L."/>
        </authorList>
    </citation>
    <scope>NUCLEOTIDE SEQUENCE [LARGE SCALE GENOMIC DNA]</scope>
    <source>
        <strain evidence="2">WasteWater2</strain>
    </source>
</reference>
<evidence type="ECO:0000313" key="2">
    <source>
        <dbReference type="EMBL" id="KAF6239759.1"/>
    </source>
</evidence>